<keyword evidence="5" id="KW-1133">Transmembrane helix</keyword>
<dbReference type="SUPFAM" id="SSF55846">
    <property type="entry name" value="N-acetylmuramoyl-L-alanine amidase-like"/>
    <property type="match status" value="1"/>
</dbReference>
<keyword evidence="5" id="KW-0812">Transmembrane</keyword>
<dbReference type="Proteomes" id="UP000661435">
    <property type="component" value="Unassembled WGS sequence"/>
</dbReference>
<dbReference type="GO" id="GO:0009254">
    <property type="term" value="P:peptidoglycan turnover"/>
    <property type="evidence" value="ECO:0007669"/>
    <property type="project" value="TreeGrafter"/>
</dbReference>
<evidence type="ECO:0000313" key="8">
    <source>
        <dbReference type="Proteomes" id="UP000661435"/>
    </source>
</evidence>
<dbReference type="InterPro" id="IPR036505">
    <property type="entry name" value="Amidase/PGRP_sf"/>
</dbReference>
<dbReference type="GO" id="GO:0008745">
    <property type="term" value="F:N-acetylmuramoyl-L-alanine amidase activity"/>
    <property type="evidence" value="ECO:0007669"/>
    <property type="project" value="UniProtKB-EC"/>
</dbReference>
<keyword evidence="8" id="KW-1185">Reference proteome</keyword>
<dbReference type="CDD" id="cd06583">
    <property type="entry name" value="PGRP"/>
    <property type="match status" value="1"/>
</dbReference>
<dbReference type="PANTHER" id="PTHR30417:SF1">
    <property type="entry name" value="N-ACETYLMURAMOYL-L-ALANINE AMIDASE AMID"/>
    <property type="match status" value="1"/>
</dbReference>
<dbReference type="Pfam" id="PF01510">
    <property type="entry name" value="Amidase_2"/>
    <property type="match status" value="1"/>
</dbReference>
<sequence length="211" mass="23564">MPVAPPRPRRKQRRSPGLFPILLVLVAGLAVIKWIDPFASRRFPAPATPDWITADLLPVNPYSRPGEPLETVNGVVVHYVGNPGTTAAQNHSYFEGLAQTGETYASSHFLIGLDGEILLNVPLDEIAYCSNDRNEDTISIECCHPDGTGAFTPETYDALVRLVRWLMEYYQLEPSQILRHYDVTGKACPLYFVDHPDAWERFLADVSPAEE</sequence>
<comment type="caution">
    <text evidence="7">The sequence shown here is derived from an EMBL/GenBank/DDBJ whole genome shotgun (WGS) entry which is preliminary data.</text>
</comment>
<dbReference type="InterPro" id="IPR051206">
    <property type="entry name" value="NAMLAA_amidase_2"/>
</dbReference>
<gene>
    <name evidence="7" type="ORF">H8S57_03215</name>
</gene>
<dbReference type="RefSeq" id="WP_186906643.1">
    <property type="nucleotide sequence ID" value="NZ_JACOPP010000003.1"/>
</dbReference>
<keyword evidence="3" id="KW-0378">Hydrolase</keyword>
<dbReference type="GO" id="GO:0071555">
    <property type="term" value="P:cell wall organization"/>
    <property type="evidence" value="ECO:0007669"/>
    <property type="project" value="UniProtKB-KW"/>
</dbReference>
<dbReference type="GO" id="GO:0009253">
    <property type="term" value="P:peptidoglycan catabolic process"/>
    <property type="evidence" value="ECO:0007669"/>
    <property type="project" value="InterPro"/>
</dbReference>
<keyword evidence="4" id="KW-0961">Cell wall biogenesis/degradation</keyword>
<evidence type="ECO:0000259" key="6">
    <source>
        <dbReference type="SMART" id="SM00644"/>
    </source>
</evidence>
<dbReference type="PANTHER" id="PTHR30417">
    <property type="entry name" value="N-ACETYLMURAMOYL-L-ALANINE AMIDASE AMID"/>
    <property type="match status" value="1"/>
</dbReference>
<dbReference type="SMART" id="SM00644">
    <property type="entry name" value="Ami_2"/>
    <property type="match status" value="1"/>
</dbReference>
<evidence type="ECO:0000256" key="3">
    <source>
        <dbReference type="ARBA" id="ARBA00022801"/>
    </source>
</evidence>
<evidence type="ECO:0000313" key="7">
    <source>
        <dbReference type="EMBL" id="MBC5732739.1"/>
    </source>
</evidence>
<dbReference type="EC" id="3.5.1.28" evidence="2"/>
<evidence type="ECO:0000256" key="1">
    <source>
        <dbReference type="ARBA" id="ARBA00001561"/>
    </source>
</evidence>
<proteinExistence type="predicted"/>
<feature type="domain" description="N-acetylmuramoyl-L-alanine amidase" evidence="6">
    <location>
        <begin position="62"/>
        <end position="190"/>
    </location>
</feature>
<name>A0A8J6M9N4_9FIRM</name>
<dbReference type="AlphaFoldDB" id="A0A8J6M9N4"/>
<organism evidence="7 8">
    <name type="scientific">Lawsonibacter hominis</name>
    <dbReference type="NCBI Taxonomy" id="2763053"/>
    <lineage>
        <taxon>Bacteria</taxon>
        <taxon>Bacillati</taxon>
        <taxon>Bacillota</taxon>
        <taxon>Clostridia</taxon>
        <taxon>Eubacteriales</taxon>
        <taxon>Oscillospiraceae</taxon>
        <taxon>Lawsonibacter</taxon>
    </lineage>
</organism>
<accession>A0A8J6M9N4</accession>
<evidence type="ECO:0000256" key="4">
    <source>
        <dbReference type="ARBA" id="ARBA00023316"/>
    </source>
</evidence>
<dbReference type="EMBL" id="JACOPP010000003">
    <property type="protein sequence ID" value="MBC5732739.1"/>
    <property type="molecule type" value="Genomic_DNA"/>
</dbReference>
<reference evidence="7" key="1">
    <citation type="submission" date="2020-08" db="EMBL/GenBank/DDBJ databases">
        <title>Genome public.</title>
        <authorList>
            <person name="Liu C."/>
            <person name="Sun Q."/>
        </authorList>
    </citation>
    <scope>NUCLEOTIDE SEQUENCE</scope>
    <source>
        <strain evidence="7">NSJ-51</strain>
    </source>
</reference>
<keyword evidence="5" id="KW-0472">Membrane</keyword>
<dbReference type="InterPro" id="IPR002502">
    <property type="entry name" value="Amidase_domain"/>
</dbReference>
<evidence type="ECO:0000256" key="5">
    <source>
        <dbReference type="SAM" id="Phobius"/>
    </source>
</evidence>
<comment type="catalytic activity">
    <reaction evidence="1">
        <text>Hydrolyzes the link between N-acetylmuramoyl residues and L-amino acid residues in certain cell-wall glycopeptides.</text>
        <dbReference type="EC" id="3.5.1.28"/>
    </reaction>
</comment>
<evidence type="ECO:0000256" key="2">
    <source>
        <dbReference type="ARBA" id="ARBA00011901"/>
    </source>
</evidence>
<dbReference type="Gene3D" id="3.40.80.10">
    <property type="entry name" value="Peptidoglycan recognition protein-like"/>
    <property type="match status" value="1"/>
</dbReference>
<protein>
    <recommendedName>
        <fullName evidence="2">N-acetylmuramoyl-L-alanine amidase</fullName>
        <ecNumber evidence="2">3.5.1.28</ecNumber>
    </recommendedName>
</protein>
<feature type="transmembrane region" description="Helical" evidence="5">
    <location>
        <begin position="17"/>
        <end position="35"/>
    </location>
</feature>